<evidence type="ECO:0000256" key="6">
    <source>
        <dbReference type="SAM" id="MobiDB-lite"/>
    </source>
</evidence>
<dbReference type="Proteomes" id="UP000033710">
    <property type="component" value="Unassembled WGS sequence"/>
</dbReference>
<dbReference type="OrthoDB" id="5559898at2759"/>
<dbReference type="GO" id="GO:0005634">
    <property type="term" value="C:nucleus"/>
    <property type="evidence" value="ECO:0007669"/>
    <property type="project" value="UniProtKB-SubCell"/>
</dbReference>
<dbReference type="EMBL" id="AXCR01000007">
    <property type="protein sequence ID" value="KJR85559.1"/>
    <property type="molecule type" value="Genomic_DNA"/>
</dbReference>
<feature type="compositionally biased region" description="Basic and acidic residues" evidence="6">
    <location>
        <begin position="681"/>
        <end position="693"/>
    </location>
</feature>
<feature type="region of interest" description="Disordered" evidence="6">
    <location>
        <begin position="548"/>
        <end position="612"/>
    </location>
</feature>
<dbReference type="GO" id="GO:0005737">
    <property type="term" value="C:cytoplasm"/>
    <property type="evidence" value="ECO:0007669"/>
    <property type="project" value="UniProtKB-SubCell"/>
</dbReference>
<evidence type="ECO:0000256" key="1">
    <source>
        <dbReference type="ARBA" id="ARBA00004123"/>
    </source>
</evidence>
<keyword evidence="4" id="KW-0677">Repeat</keyword>
<evidence type="ECO:0000313" key="7">
    <source>
        <dbReference type="EMBL" id="KJR85559.1"/>
    </source>
</evidence>
<name>A0A0F2M902_SPOSC</name>
<feature type="compositionally biased region" description="Low complexity" evidence="6">
    <location>
        <begin position="371"/>
        <end position="392"/>
    </location>
</feature>
<sequence>MVLLSQNVAILESLRTARSYTEQTEALQALKNETVGHVMKKEKWVELGVLRPIVKVILPERPANWAVGDGQDASRSGSSHSRRPSSVTPPDNLPADVLARLQALELLGIFASGGAAFLEPLHAAGALPAILSCFDPTTTHPRLVYAALRSLVTITKAARLISVPASAPSPVTIGSLADTILATPHLQAFYNIIVAAPRAWWTESITNAAVSLISPLCRETRHQLALAKAGVLDALAVKVASFVVAKGQVVPGAEIAAEKEGLRDAIPEPATPRLDISAVLDAVAAIVGDSRLRAYMLLCAPPILAIFPQLAFDSPVNDVHAAWKALSMGGLSTSDQQMLGALDFLLPAIPSQLPRGHHLASHNSPFPPLGSTFSRQTSSTSSAGAKRSAGSRHPPGSVPEGGLGALEGFGDEQESPMVPWLISLVRSTSGLERLMAASVLTSLYKAGFASATRESAMALLVVPLLLRMLDEAVNSASTGTSGNGGGGLSSGGWVDDDDSNKTEHQAITEATLTVLARLVANSDVLQKAAIDGNAIKILARLLKESYEPVSTRSNPRPWNPTPTASANPSRTGTPVAGTRSQSSVGGNGGNGGGGGAHFVEDSGAAAGNDPDGWAMQVASSKLGPAGQSSQLAYRIRLREATLKALTALVAVKYDYQKAFVDQDVMVYVVASLNATPSKPRANKDRTRSIKDMDLNSSGTADDDNLDPEYGRNPVGVLVAACNLVRMLSRSIAILRTTLEDAGVAAPIFRLLRHPDIDVQVAVTGVMCNLLTETSPMRERYAEVGVMNILCTHTHSLHSPLRLNALWALKHFVDGLEPSVKKACLEQLGSGWLMQLIDPDSEVDTSPSSVFFSGRADTSYNRASGGMAAAVATPSWSFSTAANDEDVEMDQTGDEHEDSAGASNNAGGDDADVDTDSSWTATATATTNQHQPPANAILGSPSFLRARFPTTSHERSRTGRLRQAEAKLAALQEMELAALRKSQNDDVVIQEQGLNFIRNLIGPGSFSNGGTGAGPGSSLRLGQPASAAPRDAISEASEMIDYLFSEIGQDRLFQILLSKVRPRVRPATSSRLSATRRRPTAGSATLSSGSGNGASSAAAAGAAAPGSPPSESAAGTGTGARVQQPRAKIVEAVVFILVHISASVPRHRQVVIAQTELLKALVGQFLNRNKGVRVALCHLVTNLTWRDDQADTHLANVRTLEIKRLGLLAQLEAMQFEDPELDVREQAKMAVHQMAPMTV</sequence>
<keyword evidence="5" id="KW-0539">Nucleus</keyword>
<accession>A0A0F2M902</accession>
<feature type="region of interest" description="Disordered" evidence="6">
    <location>
        <begin position="887"/>
        <end position="915"/>
    </location>
</feature>
<dbReference type="RefSeq" id="XP_016588235.1">
    <property type="nucleotide sequence ID" value="XM_016734948.1"/>
</dbReference>
<evidence type="ECO:0000256" key="5">
    <source>
        <dbReference type="ARBA" id="ARBA00023242"/>
    </source>
</evidence>
<feature type="region of interest" description="Disordered" evidence="6">
    <location>
        <begin position="677"/>
        <end position="707"/>
    </location>
</feature>
<feature type="region of interest" description="Disordered" evidence="6">
    <location>
        <begin position="1065"/>
        <end position="1119"/>
    </location>
</feature>
<proteinExistence type="predicted"/>
<feature type="compositionally biased region" description="Acidic residues" evidence="6">
    <location>
        <begin position="887"/>
        <end position="896"/>
    </location>
</feature>
<feature type="region of interest" description="Disordered" evidence="6">
    <location>
        <begin position="475"/>
        <end position="502"/>
    </location>
</feature>
<reference evidence="7 8" key="1">
    <citation type="journal article" date="2014" name="BMC Genomics">
        <title>Comparative genomics of the major fungal agents of human and animal Sporotrichosis: Sporothrix schenckii and Sporothrix brasiliensis.</title>
        <authorList>
            <person name="Teixeira M.M."/>
            <person name="de Almeida L.G."/>
            <person name="Kubitschek-Barreira P."/>
            <person name="Alves F.L."/>
            <person name="Kioshima E.S."/>
            <person name="Abadio A.K."/>
            <person name="Fernandes L."/>
            <person name="Derengowski L.S."/>
            <person name="Ferreira K.S."/>
            <person name="Souza R.C."/>
            <person name="Ruiz J.C."/>
            <person name="de Andrade N.C."/>
            <person name="Paes H.C."/>
            <person name="Nicola A.M."/>
            <person name="Albuquerque P."/>
            <person name="Gerber A.L."/>
            <person name="Martins V.P."/>
            <person name="Peconick L.D."/>
            <person name="Neto A.V."/>
            <person name="Chaucanez C.B."/>
            <person name="Silva P.A."/>
            <person name="Cunha O.L."/>
            <person name="de Oliveira F.F."/>
            <person name="dos Santos T.C."/>
            <person name="Barros A.L."/>
            <person name="Soares M.A."/>
            <person name="de Oliveira L.M."/>
            <person name="Marini M.M."/>
            <person name="Villalobos-Duno H."/>
            <person name="Cunha M.M."/>
            <person name="de Hoog S."/>
            <person name="da Silveira J.F."/>
            <person name="Henrissat B."/>
            <person name="Nino-Vega G.A."/>
            <person name="Cisalpino P.S."/>
            <person name="Mora-Montes H.M."/>
            <person name="Almeida S.R."/>
            <person name="Stajich J.E."/>
            <person name="Lopes-Bezerra L.M."/>
            <person name="Vasconcelos A.T."/>
            <person name="Felipe M.S."/>
        </authorList>
    </citation>
    <scope>NUCLEOTIDE SEQUENCE [LARGE SCALE GENOMIC DNA]</scope>
    <source>
        <strain evidence="7 8">1099-18</strain>
    </source>
</reference>
<dbReference type="InterPro" id="IPR016024">
    <property type="entry name" value="ARM-type_fold"/>
</dbReference>
<gene>
    <name evidence="7" type="ORF">SPSK_08348</name>
</gene>
<reference evidence="7 8" key="2">
    <citation type="journal article" date="2015" name="Eukaryot. Cell">
        <title>Asexual propagation of a virulent clone complex in a human and feline outbreak of sporotrichosis.</title>
        <authorList>
            <person name="Teixeira Mde M."/>
            <person name="Rodrigues A.M."/>
            <person name="Tsui C.K."/>
            <person name="de Almeida L.G."/>
            <person name="Van Diepeningen A.D."/>
            <person name="van den Ende B.G."/>
            <person name="Fernandes G.F."/>
            <person name="Kano R."/>
            <person name="Hamelin R.C."/>
            <person name="Lopes-Bezerra L.M."/>
            <person name="Vasconcelos A.T."/>
            <person name="de Hoog S."/>
            <person name="de Camargo Z.P."/>
            <person name="Felipe M.S."/>
        </authorList>
    </citation>
    <scope>NUCLEOTIDE SEQUENCE [LARGE SCALE GENOMIC DNA]</scope>
    <source>
        <strain evidence="7 8">1099-18</strain>
    </source>
</reference>
<feature type="compositionally biased region" description="Low complexity" evidence="6">
    <location>
        <begin position="1079"/>
        <end position="1114"/>
    </location>
</feature>
<feature type="compositionally biased region" description="Polar residues" evidence="6">
    <location>
        <begin position="548"/>
        <end position="584"/>
    </location>
</feature>
<evidence type="ECO:0000313" key="8">
    <source>
        <dbReference type="Proteomes" id="UP000033710"/>
    </source>
</evidence>
<dbReference type="PANTHER" id="PTHR15651">
    <property type="entry name" value="ARMADILLO REPEAT-CONTAINING PROTEIN 8"/>
    <property type="match status" value="1"/>
</dbReference>
<evidence type="ECO:0000256" key="3">
    <source>
        <dbReference type="ARBA" id="ARBA00022490"/>
    </source>
</evidence>
<dbReference type="GeneID" id="27670225"/>
<dbReference type="GO" id="GO:0043161">
    <property type="term" value="P:proteasome-mediated ubiquitin-dependent protein catabolic process"/>
    <property type="evidence" value="ECO:0007669"/>
    <property type="project" value="TreeGrafter"/>
</dbReference>
<dbReference type="KEGG" id="ssck:SPSK_08348"/>
<keyword evidence="3" id="KW-0963">Cytoplasm</keyword>
<evidence type="ECO:0000256" key="4">
    <source>
        <dbReference type="ARBA" id="ARBA00022737"/>
    </source>
</evidence>
<comment type="caution">
    <text evidence="7">The sequence shown here is derived from an EMBL/GenBank/DDBJ whole genome shotgun (WGS) entry which is preliminary data.</text>
</comment>
<feature type="region of interest" description="Disordered" evidence="6">
    <location>
        <begin position="357"/>
        <end position="409"/>
    </location>
</feature>
<dbReference type="Gene3D" id="1.25.10.10">
    <property type="entry name" value="Leucine-rich Repeat Variant"/>
    <property type="match status" value="4"/>
</dbReference>
<feature type="region of interest" description="Disordered" evidence="6">
    <location>
        <begin position="67"/>
        <end position="91"/>
    </location>
</feature>
<dbReference type="InterPro" id="IPR038739">
    <property type="entry name" value="ARMC8/Vid28"/>
</dbReference>
<feature type="compositionally biased region" description="Gly residues" evidence="6">
    <location>
        <begin position="585"/>
        <end position="596"/>
    </location>
</feature>
<dbReference type="InterPro" id="IPR011989">
    <property type="entry name" value="ARM-like"/>
</dbReference>
<dbReference type="AlphaFoldDB" id="A0A0F2M902"/>
<protein>
    <submittedName>
        <fullName evidence="7">Armadillo repeat protein</fullName>
    </submittedName>
</protein>
<dbReference type="GO" id="GO:0034657">
    <property type="term" value="C:GID complex"/>
    <property type="evidence" value="ECO:0007669"/>
    <property type="project" value="TreeGrafter"/>
</dbReference>
<evidence type="ECO:0000256" key="2">
    <source>
        <dbReference type="ARBA" id="ARBA00004496"/>
    </source>
</evidence>
<feature type="compositionally biased region" description="Gly residues" evidence="6">
    <location>
        <begin position="481"/>
        <end position="490"/>
    </location>
</feature>
<dbReference type="SUPFAM" id="SSF48371">
    <property type="entry name" value="ARM repeat"/>
    <property type="match status" value="2"/>
</dbReference>
<dbReference type="PANTHER" id="PTHR15651:SF7">
    <property type="entry name" value="ARMADILLO REPEAT-CONTAINING PROTEIN 8"/>
    <property type="match status" value="1"/>
</dbReference>
<comment type="subcellular location">
    <subcellularLocation>
        <location evidence="2">Cytoplasm</location>
    </subcellularLocation>
    <subcellularLocation>
        <location evidence="1">Nucleus</location>
    </subcellularLocation>
</comment>
<organism evidence="7 8">
    <name type="scientific">Sporothrix schenckii 1099-18</name>
    <dbReference type="NCBI Taxonomy" id="1397361"/>
    <lineage>
        <taxon>Eukaryota</taxon>
        <taxon>Fungi</taxon>
        <taxon>Dikarya</taxon>
        <taxon>Ascomycota</taxon>
        <taxon>Pezizomycotina</taxon>
        <taxon>Sordariomycetes</taxon>
        <taxon>Sordariomycetidae</taxon>
        <taxon>Ophiostomatales</taxon>
        <taxon>Ophiostomataceae</taxon>
        <taxon>Sporothrix</taxon>
    </lineage>
</organism>
<dbReference type="VEuPathDB" id="FungiDB:SPSK_08348"/>